<dbReference type="CDD" id="cd05254">
    <property type="entry name" value="dTDP_HR_like_SDR_e"/>
    <property type="match status" value="1"/>
</dbReference>
<dbReference type="SMART" id="SM00859">
    <property type="entry name" value="Semialdhyde_dh"/>
    <property type="match status" value="1"/>
</dbReference>
<dbReference type="InterPro" id="IPR029903">
    <property type="entry name" value="RmlD-like-bd"/>
</dbReference>
<keyword evidence="1" id="KW-0521">NADP</keyword>
<dbReference type="GO" id="GO:0006556">
    <property type="term" value="P:S-adenosylmethionine biosynthetic process"/>
    <property type="evidence" value="ECO:0007669"/>
    <property type="project" value="TreeGrafter"/>
</dbReference>
<name>A0AAD9MB68_9PEZI</name>
<reference evidence="4" key="1">
    <citation type="journal article" date="2023" name="Mol. Plant Microbe Interact.">
        <title>Elucidating the Obligate Nature and Biological Capacity of an Invasive Fungal Corn Pathogen.</title>
        <authorList>
            <person name="MacCready J.S."/>
            <person name="Roggenkamp E.M."/>
            <person name="Gdanetz K."/>
            <person name="Chilvers M.I."/>
        </authorList>
    </citation>
    <scope>NUCLEOTIDE SEQUENCE</scope>
    <source>
        <strain evidence="4">PM02</strain>
    </source>
</reference>
<dbReference type="GO" id="GO:0048269">
    <property type="term" value="C:methionine adenosyltransferase complex"/>
    <property type="evidence" value="ECO:0007669"/>
    <property type="project" value="TreeGrafter"/>
</dbReference>
<dbReference type="Gene3D" id="3.40.50.720">
    <property type="entry name" value="NAD(P)-binding Rossmann-like Domain"/>
    <property type="match status" value="2"/>
</dbReference>
<organism evidence="4 5">
    <name type="scientific">Phyllachora maydis</name>
    <dbReference type="NCBI Taxonomy" id="1825666"/>
    <lineage>
        <taxon>Eukaryota</taxon>
        <taxon>Fungi</taxon>
        <taxon>Dikarya</taxon>
        <taxon>Ascomycota</taxon>
        <taxon>Pezizomycotina</taxon>
        <taxon>Sordariomycetes</taxon>
        <taxon>Sordariomycetidae</taxon>
        <taxon>Phyllachorales</taxon>
        <taxon>Phyllachoraceae</taxon>
        <taxon>Phyllachora</taxon>
    </lineage>
</organism>
<keyword evidence="2" id="KW-0560">Oxidoreductase</keyword>
<dbReference type="PANTHER" id="PTHR10491:SF4">
    <property type="entry name" value="METHIONINE ADENOSYLTRANSFERASE 2 SUBUNIT BETA"/>
    <property type="match status" value="1"/>
</dbReference>
<dbReference type="InterPro" id="IPR008030">
    <property type="entry name" value="NmrA-like"/>
</dbReference>
<dbReference type="GO" id="GO:0048270">
    <property type="term" value="F:methionine adenosyltransferase regulator activity"/>
    <property type="evidence" value="ECO:0007669"/>
    <property type="project" value="TreeGrafter"/>
</dbReference>
<dbReference type="FunFam" id="3.40.50.720:FF:000357">
    <property type="entry name" value="Methionine adenosyltransferase 2 subunit beta"/>
    <property type="match status" value="1"/>
</dbReference>
<evidence type="ECO:0000256" key="2">
    <source>
        <dbReference type="ARBA" id="ARBA00023002"/>
    </source>
</evidence>
<dbReference type="GO" id="GO:1901607">
    <property type="term" value="P:alpha-amino acid biosynthetic process"/>
    <property type="evidence" value="ECO:0007669"/>
    <property type="project" value="UniProtKB-ARBA"/>
</dbReference>
<comment type="caution">
    <text evidence="4">The sequence shown here is derived from an EMBL/GenBank/DDBJ whole genome shotgun (WGS) entry which is preliminary data.</text>
</comment>
<accession>A0AAD9MB68</accession>
<dbReference type="InterPro" id="IPR000534">
    <property type="entry name" value="Semialdehyde_DH_NAD-bd"/>
</dbReference>
<keyword evidence="5" id="KW-1185">Reference proteome</keyword>
<evidence type="ECO:0000313" key="5">
    <source>
        <dbReference type="Proteomes" id="UP001217918"/>
    </source>
</evidence>
<proteinExistence type="predicted"/>
<dbReference type="SUPFAM" id="SSF51735">
    <property type="entry name" value="NAD(P)-binding Rossmann-fold domains"/>
    <property type="match status" value="2"/>
</dbReference>
<dbReference type="GO" id="GO:0016620">
    <property type="term" value="F:oxidoreductase activity, acting on the aldehyde or oxo group of donors, NAD or NADP as acceptor"/>
    <property type="evidence" value="ECO:0007669"/>
    <property type="project" value="InterPro"/>
</dbReference>
<evidence type="ECO:0000256" key="1">
    <source>
        <dbReference type="ARBA" id="ARBA00022857"/>
    </source>
</evidence>
<feature type="domain" description="Semialdehyde dehydrogenase NAD-binding" evidence="3">
    <location>
        <begin position="9"/>
        <end position="116"/>
    </location>
</feature>
<protein>
    <recommendedName>
        <fullName evidence="3">Semialdehyde dehydrogenase NAD-binding domain-containing protein</fullName>
    </recommendedName>
</protein>
<dbReference type="Pfam" id="PF05368">
    <property type="entry name" value="NmrA"/>
    <property type="match status" value="1"/>
</dbReference>
<dbReference type="InterPro" id="IPR005913">
    <property type="entry name" value="dTDP_dehydrorham_reduct"/>
</dbReference>
<dbReference type="Pfam" id="PF04321">
    <property type="entry name" value="RmlD_sub_bind"/>
    <property type="match status" value="1"/>
</dbReference>
<evidence type="ECO:0000259" key="3">
    <source>
        <dbReference type="SMART" id="SM00859"/>
    </source>
</evidence>
<gene>
    <name evidence="4" type="ORF">P8C59_001269</name>
</gene>
<dbReference type="InterPro" id="IPR036291">
    <property type="entry name" value="NAD(P)-bd_dom_sf"/>
</dbReference>
<dbReference type="PANTHER" id="PTHR10491">
    <property type="entry name" value="DTDP-4-DEHYDRORHAMNOSE REDUCTASE"/>
    <property type="match status" value="1"/>
</dbReference>
<dbReference type="InterPro" id="IPR045312">
    <property type="entry name" value="PCBER-like"/>
</dbReference>
<dbReference type="CDD" id="cd05259">
    <property type="entry name" value="PCBER_SDR_a"/>
    <property type="match status" value="1"/>
</dbReference>
<dbReference type="GO" id="GO:0051287">
    <property type="term" value="F:NAD binding"/>
    <property type="evidence" value="ECO:0007669"/>
    <property type="project" value="InterPro"/>
</dbReference>
<sequence>MSCESQLKKVAVAGATGNIGAATLQALLERGFLVTALSRKADLRLPEGVTLKTVDYDDRDNLTAALQDMDAVVDATSHFDVAKTKVLIEAAVAAGVSRFVPSDYGLDPEYKEIASLPVFQPNTAALQLLKQKGAEGVMTWTSVACGSFLDRNLSSGIVGIQIYEKKLKLFDDGEAKAPWTTLEWIGRAIAEALVKADQTKNRVVYVSNCLKSQREIADLAKTVLGAEGWQEEKLDVELGLKNAMTEVGKGNTSFPVFADMIRYAMAMPGLCRAWWNNDNKLLGVKPFSDEEIKDVIKTLSAQEKGIFFIIHSSRLRILVPGVPLTRTWACGGACSLRDSATHAKNVMGKMSEKAALITVDLGNTNDIETVLDDTKPRVVVHCAANKYAEKVDQDPEGARRLNVAAAGGLALSCAARSILLVYISTDYVFSGRPGEAPYAASSSTGPTNLYGQTKLEGELAVLAAYAVKRKEGLGVVLRVPVLYGPAHEPTESAVNVLMDVVSNKAQQPNAAKIKIDHWALRYPTNTEDVARVCHDIAVHYSSANDRAALPRVLQFSSEDKYTKYEMCQLFAEEIMGVSIDRIEANTEGNDPNASVQRPYDCHLSTRELKDIGIDVSTQDFLGWWRREMRSFRNNRMNRRGLSIASRMYTQAILSGFHT</sequence>
<dbReference type="AlphaFoldDB" id="A0AAD9MB68"/>
<dbReference type="EMBL" id="JAQQPM010000001">
    <property type="protein sequence ID" value="KAK2067533.1"/>
    <property type="molecule type" value="Genomic_DNA"/>
</dbReference>
<dbReference type="Proteomes" id="UP001217918">
    <property type="component" value="Unassembled WGS sequence"/>
</dbReference>
<evidence type="ECO:0000313" key="4">
    <source>
        <dbReference type="EMBL" id="KAK2067533.1"/>
    </source>
</evidence>